<dbReference type="EMBL" id="VWPH01000004">
    <property type="protein sequence ID" value="KAA5835079.1"/>
    <property type="molecule type" value="Genomic_DNA"/>
</dbReference>
<evidence type="ECO:0000256" key="4">
    <source>
        <dbReference type="ARBA" id="ARBA00031367"/>
    </source>
</evidence>
<dbReference type="InterPro" id="IPR036291">
    <property type="entry name" value="NAD(P)-bd_dom_sf"/>
</dbReference>
<name>A0A5M7BZ73_SACHI</name>
<dbReference type="Pfam" id="PF01370">
    <property type="entry name" value="Epimerase"/>
    <property type="match status" value="1"/>
</dbReference>
<dbReference type="Gene3D" id="3.90.25.10">
    <property type="entry name" value="UDP-galactose 4-epimerase, domain 1"/>
    <property type="match status" value="1"/>
</dbReference>
<sequence length="339" mass="35086">MPCSTGPTCTGRWSTRPPGCASRCAADPRRSDMRIAVTGAAGYLGQAVLARLHRDGHEVTAIGHRTPVDRPPGVFVRYADLTDAAAATEAIAGADAVCHLAGRTRVRDSGGAVGRYYRDNLVATLNLLDAMTAGNRPARLVFLSSGAVYGRSGREPIAESHPTEPRSAYGATKLAAEQAISWYAAAGGLSAVSLRLFNAAGAVRPGSGPDGSTLIARALAVATGEETTLPINGDGTAVRDFVHVADVADAIALALSLPCRGAEVFNLGAVGASVLEVVSAVERVVGTSVPVEHKPANGADQPWLLADTSAARERLGWRPERSTLESMIADQWKSGSARG</sequence>
<dbReference type="SUPFAM" id="SSF51735">
    <property type="entry name" value="NAD(P)-binding Rossmann-fold domains"/>
    <property type="match status" value="1"/>
</dbReference>
<dbReference type="Gene3D" id="3.40.50.720">
    <property type="entry name" value="NAD(P)-binding Rossmann-like Domain"/>
    <property type="match status" value="1"/>
</dbReference>
<evidence type="ECO:0000313" key="8">
    <source>
        <dbReference type="Proteomes" id="UP000323946"/>
    </source>
</evidence>
<evidence type="ECO:0000256" key="2">
    <source>
        <dbReference type="ARBA" id="ARBA00007637"/>
    </source>
</evidence>
<comment type="caution">
    <text evidence="7">The sequence shown here is derived from an EMBL/GenBank/DDBJ whole genome shotgun (WGS) entry which is preliminary data.</text>
</comment>
<reference evidence="7 8" key="1">
    <citation type="submission" date="2019-09" db="EMBL/GenBank/DDBJ databases">
        <title>Draft genome sequence of the thermophilic Saccharopolyspora hirsuta VKM Ac-666T.</title>
        <authorList>
            <person name="Lobastova T.G."/>
            <person name="Fokina V."/>
            <person name="Bragin E.Y."/>
            <person name="Shtratnikova V.Y."/>
            <person name="Starodumova I.P."/>
            <person name="Tarlachkov S.V."/>
            <person name="Donova M.V."/>
        </authorList>
    </citation>
    <scope>NUCLEOTIDE SEQUENCE [LARGE SCALE GENOMIC DNA]</scope>
    <source>
        <strain evidence="7 8">VKM Ac-666</strain>
    </source>
</reference>
<dbReference type="OrthoDB" id="9779041at2"/>
<evidence type="ECO:0000259" key="6">
    <source>
        <dbReference type="Pfam" id="PF01370"/>
    </source>
</evidence>
<dbReference type="InterPro" id="IPR001509">
    <property type="entry name" value="Epimerase_deHydtase"/>
</dbReference>
<proteinExistence type="inferred from homology"/>
<comment type="similarity">
    <text evidence="2">Belongs to the NAD(P)-dependent epimerase/dehydratase family.</text>
</comment>
<evidence type="ECO:0000256" key="5">
    <source>
        <dbReference type="ARBA" id="ARBA00033067"/>
    </source>
</evidence>
<accession>A0A5M7BZ73</accession>
<organism evidence="7 8">
    <name type="scientific">Saccharopolyspora hirsuta</name>
    <dbReference type="NCBI Taxonomy" id="1837"/>
    <lineage>
        <taxon>Bacteria</taxon>
        <taxon>Bacillati</taxon>
        <taxon>Actinomycetota</taxon>
        <taxon>Actinomycetes</taxon>
        <taxon>Pseudonocardiales</taxon>
        <taxon>Pseudonocardiaceae</taxon>
        <taxon>Saccharopolyspora</taxon>
    </lineage>
</organism>
<keyword evidence="8" id="KW-1185">Reference proteome</keyword>
<dbReference type="PANTHER" id="PTHR43725">
    <property type="entry name" value="UDP-GLUCOSE 4-EPIMERASE"/>
    <property type="match status" value="1"/>
</dbReference>
<gene>
    <name evidence="7" type="ORF">F1721_09785</name>
</gene>
<evidence type="ECO:0000256" key="1">
    <source>
        <dbReference type="ARBA" id="ARBA00004947"/>
    </source>
</evidence>
<dbReference type="GO" id="GO:0033499">
    <property type="term" value="P:galactose catabolic process via UDP-galactose, Leloir pathway"/>
    <property type="evidence" value="ECO:0007669"/>
    <property type="project" value="TreeGrafter"/>
</dbReference>
<protein>
    <recommendedName>
        <fullName evidence="3">UDP-glucose 4-epimerase</fullName>
    </recommendedName>
    <alternativeName>
        <fullName evidence="5">Galactowaldenase</fullName>
    </alternativeName>
    <alternativeName>
        <fullName evidence="4">UDP-galactose 4-epimerase</fullName>
    </alternativeName>
</protein>
<dbReference type="Proteomes" id="UP000323946">
    <property type="component" value="Unassembled WGS sequence"/>
</dbReference>
<dbReference type="PANTHER" id="PTHR43725:SF53">
    <property type="entry name" value="UDP-ARABINOSE 4-EPIMERASE 1"/>
    <property type="match status" value="1"/>
</dbReference>
<evidence type="ECO:0000256" key="3">
    <source>
        <dbReference type="ARBA" id="ARBA00018569"/>
    </source>
</evidence>
<feature type="domain" description="NAD-dependent epimerase/dehydratase" evidence="6">
    <location>
        <begin position="35"/>
        <end position="268"/>
    </location>
</feature>
<evidence type="ECO:0000313" key="7">
    <source>
        <dbReference type="EMBL" id="KAA5835079.1"/>
    </source>
</evidence>
<dbReference type="AlphaFoldDB" id="A0A5M7BZ73"/>
<comment type="pathway">
    <text evidence="1">Carbohydrate metabolism; galactose metabolism.</text>
</comment>